<evidence type="ECO:0000256" key="3">
    <source>
        <dbReference type="ARBA" id="ARBA00012314"/>
    </source>
</evidence>
<evidence type="ECO:0000256" key="11">
    <source>
        <dbReference type="PIRSR" id="PIRSR038927-1"/>
    </source>
</evidence>
<dbReference type="PIRSF" id="PIRSF038927">
    <property type="entry name" value="Catalase_clade2"/>
    <property type="match status" value="1"/>
</dbReference>
<dbReference type="InterPro" id="IPR041399">
    <property type="entry name" value="Catalase_large_C"/>
</dbReference>
<protein>
    <recommendedName>
        <fullName evidence="3 10">Catalase</fullName>
        <ecNumber evidence="3 10">1.11.1.6</ecNumber>
    </recommendedName>
</protein>
<dbReference type="Proteomes" id="UP001358417">
    <property type="component" value="Unassembled WGS sequence"/>
</dbReference>
<dbReference type="SUPFAM" id="SSF52317">
    <property type="entry name" value="Class I glutamine amidotransferase-like"/>
    <property type="match status" value="1"/>
</dbReference>
<dbReference type="PRINTS" id="PR00067">
    <property type="entry name" value="CATALASE"/>
</dbReference>
<feature type="active site" evidence="11">
    <location>
        <position position="66"/>
    </location>
</feature>
<dbReference type="GO" id="GO:0020037">
    <property type="term" value="F:heme binding"/>
    <property type="evidence" value="ECO:0007669"/>
    <property type="project" value="UniProtKB-UniRule"/>
</dbReference>
<sequence length="697" mass="75771">MYLLSQLNGATVDTGGQVETTDNGVKVNTSNSLRAGPRGFNLLEDTSVRKKLLHFDRERTPERVVHALGHGAYGKFESYGDWSNLTMACWLQEGAVSEVFTRFSVVVASLGGSESGRDTHGFATKIYSQCGNQDLVGNHVPSFFINDGSDFPDLVHAVKFEVDKGFPTGGSAHTTAYDFFNQHPEGAFQLMTVLSDLGLPRDVRHISGNGVHTFRFINAQGQSQLIKWYWIPVLGHRSLVYDEVTTLQGKNNNFQRVDLYNNIAAGNYPEWEFAVQLFPDDGTYMFEDFDLLIPTVVIPFERNPPIKLGKLTLNRNFENFFAEPESISFAPSNVVDGVGFVPDPLLQWRLMSYDDTATHRHNSPNGYMLPVNRPVAPINNNYRDGYMQFNIYRGASISTPNTLGGVISADQQQSLQYSPASGQTAGTGNVGRYAPVYDWFGQARLFWLGLDVYAQQHTVDAYRFELGNVANASVVQSYIDQTLNSIDNCLARRVAYGVGATMPAVGSGPVDNRTSGEAEYPSLYPLAPGRQANKSNAGLDIAVIANDTLFSSADFLAVMPLLEAQNVTLTIIGPRMGELQTGNNASASFITASSVFYDAVLIGSSPTDNTTTNSPVGLDVKATAFVKEAYSHGKAVGALGNSGVNVLQGLGFPTNSSFGIYTGAAADVARSVLEALSGPVRFPQRFPTDDVQMICEG</sequence>
<dbReference type="Gene3D" id="2.40.180.10">
    <property type="entry name" value="Catalase core domain"/>
    <property type="match status" value="1"/>
</dbReference>
<dbReference type="Pfam" id="PF00199">
    <property type="entry name" value="Catalase"/>
    <property type="match status" value="1"/>
</dbReference>
<evidence type="ECO:0000256" key="2">
    <source>
        <dbReference type="ARBA" id="ARBA00005329"/>
    </source>
</evidence>
<feature type="binding site" description="axial binding residue" evidence="12">
    <location>
        <position position="353"/>
    </location>
    <ligand>
        <name>heme</name>
        <dbReference type="ChEBI" id="CHEBI:30413"/>
    </ligand>
    <ligandPart>
        <name>Fe</name>
        <dbReference type="ChEBI" id="CHEBI:18248"/>
    </ligandPart>
</feature>
<proteinExistence type="inferred from homology"/>
<evidence type="ECO:0000256" key="12">
    <source>
        <dbReference type="PIRSR" id="PIRSR038927-2"/>
    </source>
</evidence>
<dbReference type="InterPro" id="IPR020835">
    <property type="entry name" value="Catalase_sf"/>
</dbReference>
<dbReference type="GO" id="GO:0005829">
    <property type="term" value="C:cytosol"/>
    <property type="evidence" value="ECO:0007669"/>
    <property type="project" value="TreeGrafter"/>
</dbReference>
<comment type="cofactor">
    <cofactor evidence="1 10 12">
        <name>heme</name>
        <dbReference type="ChEBI" id="CHEBI:30413"/>
    </cofactor>
</comment>
<keyword evidence="8 10" id="KW-0408">Iron</keyword>
<gene>
    <name evidence="14" type="ORF">LTR84_012147</name>
</gene>
<dbReference type="GO" id="GO:0006979">
    <property type="term" value="P:response to oxidative stress"/>
    <property type="evidence" value="ECO:0007669"/>
    <property type="project" value="InterPro"/>
</dbReference>
<keyword evidence="7 10" id="KW-0560">Oxidoreductase</keyword>
<comment type="catalytic activity">
    <reaction evidence="10">
        <text>2 H2O2 = O2 + 2 H2O</text>
        <dbReference type="Rhea" id="RHEA:20309"/>
        <dbReference type="ChEBI" id="CHEBI:15377"/>
        <dbReference type="ChEBI" id="CHEBI:15379"/>
        <dbReference type="ChEBI" id="CHEBI:16240"/>
        <dbReference type="EC" id="1.11.1.6"/>
    </reaction>
</comment>
<comment type="caution">
    <text evidence="14">The sequence shown here is derived from an EMBL/GenBank/DDBJ whole genome shotgun (WGS) entry which is preliminary data.</text>
</comment>
<keyword evidence="5 10" id="KW-0349">Heme</keyword>
<accession>A0AAV9NHY8</accession>
<dbReference type="SMART" id="SM01060">
    <property type="entry name" value="Catalase"/>
    <property type="match status" value="1"/>
</dbReference>
<dbReference type="InterPro" id="IPR024712">
    <property type="entry name" value="Catalase_clade2"/>
</dbReference>
<dbReference type="SUPFAM" id="SSF56634">
    <property type="entry name" value="Heme-dependent catalase-like"/>
    <property type="match status" value="1"/>
</dbReference>
<dbReference type="InterPro" id="IPR043156">
    <property type="entry name" value="Catalase_clade2_helical"/>
</dbReference>
<comment type="similarity">
    <text evidence="2 10">Belongs to the catalase family.</text>
</comment>
<dbReference type="GO" id="GO:0046872">
    <property type="term" value="F:metal ion binding"/>
    <property type="evidence" value="ECO:0007669"/>
    <property type="project" value="UniProtKB-KW"/>
</dbReference>
<comment type="function">
    <text evidence="10">Occurs in almost all aerobically respiring organisms and serves to protect cells from the toxic effects of hydrogen peroxide.</text>
</comment>
<feature type="domain" description="Catalase core" evidence="13">
    <location>
        <begin position="20"/>
        <end position="407"/>
    </location>
</feature>
<dbReference type="PANTHER" id="PTHR42821">
    <property type="entry name" value="CATALASE"/>
    <property type="match status" value="1"/>
</dbReference>
<dbReference type="InterPro" id="IPR010582">
    <property type="entry name" value="Catalase_immune_responsive"/>
</dbReference>
<dbReference type="EC" id="1.11.1.6" evidence="3 10"/>
<dbReference type="GO" id="GO:0042744">
    <property type="term" value="P:hydrogen peroxide catabolic process"/>
    <property type="evidence" value="ECO:0007669"/>
    <property type="project" value="UniProtKB-UniRule"/>
</dbReference>
<reference evidence="14 15" key="1">
    <citation type="submission" date="2023-08" db="EMBL/GenBank/DDBJ databases">
        <title>Black Yeasts Isolated from many extreme environments.</title>
        <authorList>
            <person name="Coleine C."/>
            <person name="Stajich J.E."/>
            <person name="Selbmann L."/>
        </authorList>
    </citation>
    <scope>NUCLEOTIDE SEQUENCE [LARGE SCALE GENOMIC DNA]</scope>
    <source>
        <strain evidence="14 15">CCFEE 5792</strain>
    </source>
</reference>
<feature type="active site" evidence="11">
    <location>
        <position position="138"/>
    </location>
</feature>
<dbReference type="GO" id="GO:0004096">
    <property type="term" value="F:catalase activity"/>
    <property type="evidence" value="ECO:0007669"/>
    <property type="project" value="UniProtKB-UniRule"/>
</dbReference>
<dbReference type="GeneID" id="89980294"/>
<dbReference type="Pfam" id="PF06628">
    <property type="entry name" value="Catalase-rel"/>
    <property type="match status" value="1"/>
</dbReference>
<evidence type="ECO:0000256" key="7">
    <source>
        <dbReference type="ARBA" id="ARBA00023002"/>
    </source>
</evidence>
<evidence type="ECO:0000256" key="8">
    <source>
        <dbReference type="ARBA" id="ARBA00023004"/>
    </source>
</evidence>
<evidence type="ECO:0000313" key="14">
    <source>
        <dbReference type="EMBL" id="KAK5056615.1"/>
    </source>
</evidence>
<dbReference type="CDD" id="cd03132">
    <property type="entry name" value="GATase1_catalase"/>
    <property type="match status" value="1"/>
</dbReference>
<evidence type="ECO:0000259" key="13">
    <source>
        <dbReference type="SMART" id="SM01060"/>
    </source>
</evidence>
<evidence type="ECO:0000256" key="6">
    <source>
        <dbReference type="ARBA" id="ARBA00022723"/>
    </source>
</evidence>
<evidence type="ECO:0000256" key="1">
    <source>
        <dbReference type="ARBA" id="ARBA00001971"/>
    </source>
</evidence>
<evidence type="ECO:0000256" key="10">
    <source>
        <dbReference type="PIRNR" id="PIRNR038927"/>
    </source>
</evidence>
<dbReference type="RefSeq" id="XP_064708331.1">
    <property type="nucleotide sequence ID" value="XM_064855671.1"/>
</dbReference>
<dbReference type="Gene3D" id="3.40.50.880">
    <property type="match status" value="1"/>
</dbReference>
<dbReference type="AlphaFoldDB" id="A0AAV9NHY8"/>
<dbReference type="Pfam" id="PF18011">
    <property type="entry name" value="Catalase_C"/>
    <property type="match status" value="1"/>
</dbReference>
<keyword evidence="4 10" id="KW-0575">Peroxidase</keyword>
<dbReference type="InterPro" id="IPR011614">
    <property type="entry name" value="Catalase_core"/>
</dbReference>
<dbReference type="InterPro" id="IPR018028">
    <property type="entry name" value="Catalase"/>
</dbReference>
<keyword evidence="6 10" id="KW-0479">Metal-binding</keyword>
<name>A0AAV9NHY8_9EURO</name>
<keyword evidence="15" id="KW-1185">Reference proteome</keyword>
<dbReference type="InterPro" id="IPR029062">
    <property type="entry name" value="Class_I_gatase-like"/>
</dbReference>
<evidence type="ECO:0000256" key="5">
    <source>
        <dbReference type="ARBA" id="ARBA00022617"/>
    </source>
</evidence>
<keyword evidence="9 10" id="KW-0376">Hydrogen peroxide</keyword>
<organism evidence="14 15">
    <name type="scientific">Exophiala bonariae</name>
    <dbReference type="NCBI Taxonomy" id="1690606"/>
    <lineage>
        <taxon>Eukaryota</taxon>
        <taxon>Fungi</taxon>
        <taxon>Dikarya</taxon>
        <taxon>Ascomycota</taxon>
        <taxon>Pezizomycotina</taxon>
        <taxon>Eurotiomycetes</taxon>
        <taxon>Chaetothyriomycetidae</taxon>
        <taxon>Chaetothyriales</taxon>
        <taxon>Herpotrichiellaceae</taxon>
        <taxon>Exophiala</taxon>
    </lineage>
</organism>
<evidence type="ECO:0000256" key="4">
    <source>
        <dbReference type="ARBA" id="ARBA00022559"/>
    </source>
</evidence>
<dbReference type="PANTHER" id="PTHR42821:SF1">
    <property type="entry name" value="CATALASE-B"/>
    <property type="match status" value="1"/>
</dbReference>
<evidence type="ECO:0000313" key="15">
    <source>
        <dbReference type="Proteomes" id="UP001358417"/>
    </source>
</evidence>
<dbReference type="PROSITE" id="PS51402">
    <property type="entry name" value="CATALASE_3"/>
    <property type="match status" value="1"/>
</dbReference>
<evidence type="ECO:0000256" key="9">
    <source>
        <dbReference type="ARBA" id="ARBA00023324"/>
    </source>
</evidence>
<dbReference type="Gene3D" id="1.20.1370.20">
    <property type="match status" value="1"/>
</dbReference>
<dbReference type="EMBL" id="JAVRRD010000007">
    <property type="protein sequence ID" value="KAK5056615.1"/>
    <property type="molecule type" value="Genomic_DNA"/>
</dbReference>